<evidence type="ECO:0000259" key="13">
    <source>
        <dbReference type="SMART" id="SM01205"/>
    </source>
</evidence>
<comment type="subcellular location">
    <subcellularLocation>
        <location evidence="1">Membrane</location>
        <topology evidence="1">Multi-pass membrane protein</topology>
    </subcellularLocation>
</comment>
<reference evidence="15" key="1">
    <citation type="submission" date="2016-03" db="EMBL/GenBank/DDBJ databases">
        <authorList>
            <person name="Devillers H."/>
        </authorList>
    </citation>
    <scope>NUCLEOTIDE SEQUENCE [LARGE SCALE GENOMIC DNA]</scope>
</reference>
<dbReference type="GO" id="GO:0000148">
    <property type="term" value="C:1,3-beta-D-glucan synthase complex"/>
    <property type="evidence" value="ECO:0007669"/>
    <property type="project" value="InterPro"/>
</dbReference>
<feature type="transmembrane region" description="Helical" evidence="12">
    <location>
        <begin position="1350"/>
        <end position="1370"/>
    </location>
</feature>
<dbReference type="GO" id="GO:0051278">
    <property type="term" value="P:fungal-type cell wall polysaccharide biosynthetic process"/>
    <property type="evidence" value="ECO:0007669"/>
    <property type="project" value="TreeGrafter"/>
</dbReference>
<comment type="similarity">
    <text evidence="2">Belongs to the glycosyltransferase 48 family.</text>
</comment>
<feature type="transmembrane region" description="Helical" evidence="12">
    <location>
        <begin position="1256"/>
        <end position="1280"/>
    </location>
</feature>
<dbReference type="PANTHER" id="PTHR12741">
    <property type="entry name" value="LYST-INTERACTING PROTEIN LIP5 DOPAMINE RESPONSIVE PROTEIN DRG-1"/>
    <property type="match status" value="1"/>
</dbReference>
<keyword evidence="4" id="KW-0328">Glycosyltransferase</keyword>
<gene>
    <name evidence="14" type="ORF">LAMI_0F16380G</name>
</gene>
<dbReference type="GO" id="GO:0003843">
    <property type="term" value="F:1,3-beta-D-glucan synthase activity"/>
    <property type="evidence" value="ECO:0007669"/>
    <property type="project" value="UniProtKB-EC"/>
</dbReference>
<dbReference type="Pfam" id="PF23605">
    <property type="entry name" value="FKS1_dom2"/>
    <property type="match status" value="1"/>
</dbReference>
<feature type="region of interest" description="Disordered" evidence="11">
    <location>
        <begin position="1747"/>
        <end position="1777"/>
    </location>
</feature>
<feature type="transmembrane region" description="Helical" evidence="12">
    <location>
        <begin position="419"/>
        <end position="439"/>
    </location>
</feature>
<evidence type="ECO:0000256" key="6">
    <source>
        <dbReference type="ARBA" id="ARBA00022692"/>
    </source>
</evidence>
<dbReference type="Pfam" id="PF02364">
    <property type="entry name" value="Glucan_synthase"/>
    <property type="match status" value="1"/>
</dbReference>
<feature type="transmembrane region" description="Helical" evidence="12">
    <location>
        <begin position="1573"/>
        <end position="1598"/>
    </location>
</feature>
<keyword evidence="7 12" id="KW-1133">Transmembrane helix</keyword>
<dbReference type="Proteomes" id="UP000191024">
    <property type="component" value="Chromosome F"/>
</dbReference>
<dbReference type="GO" id="GO:0005886">
    <property type="term" value="C:plasma membrane"/>
    <property type="evidence" value="ECO:0007669"/>
    <property type="project" value="TreeGrafter"/>
</dbReference>
<comment type="catalytic activity">
    <reaction evidence="10">
        <text>[(1-&gt;3)-beta-D-glucosyl](n) + UDP-alpha-D-glucose = [(1-&gt;3)-beta-D-glucosyl](n+1) + UDP + H(+)</text>
        <dbReference type="Rhea" id="RHEA:21476"/>
        <dbReference type="Rhea" id="RHEA-COMP:11146"/>
        <dbReference type="Rhea" id="RHEA-COMP:14303"/>
        <dbReference type="ChEBI" id="CHEBI:15378"/>
        <dbReference type="ChEBI" id="CHEBI:37671"/>
        <dbReference type="ChEBI" id="CHEBI:58223"/>
        <dbReference type="ChEBI" id="CHEBI:58885"/>
        <dbReference type="EC" id="2.4.1.34"/>
    </reaction>
</comment>
<evidence type="ECO:0000256" key="7">
    <source>
        <dbReference type="ARBA" id="ARBA00022989"/>
    </source>
</evidence>
<dbReference type="STRING" id="1230905.A0A1G4K4V7"/>
<feature type="transmembrane region" description="Helical" evidence="12">
    <location>
        <begin position="1376"/>
        <end position="1394"/>
    </location>
</feature>
<evidence type="ECO:0000256" key="1">
    <source>
        <dbReference type="ARBA" id="ARBA00004141"/>
    </source>
</evidence>
<dbReference type="InterPro" id="IPR056261">
    <property type="entry name" value="FKS1-like_dom2"/>
</dbReference>
<proteinExistence type="inferred from homology"/>
<evidence type="ECO:0000256" key="9">
    <source>
        <dbReference type="ARBA" id="ARBA00031935"/>
    </source>
</evidence>
<feature type="transmembrane region" description="Helical" evidence="12">
    <location>
        <begin position="1507"/>
        <end position="1533"/>
    </location>
</feature>
<dbReference type="OrthoDB" id="1880850at2759"/>
<evidence type="ECO:0000256" key="8">
    <source>
        <dbReference type="ARBA" id="ARBA00023136"/>
    </source>
</evidence>
<evidence type="ECO:0000256" key="10">
    <source>
        <dbReference type="ARBA" id="ARBA00047777"/>
    </source>
</evidence>
<dbReference type="EMBL" id="LT598467">
    <property type="protein sequence ID" value="SCU98824.1"/>
    <property type="molecule type" value="Genomic_DNA"/>
</dbReference>
<feature type="transmembrane region" description="Helical" evidence="12">
    <location>
        <begin position="1705"/>
        <end position="1725"/>
    </location>
</feature>
<protein>
    <recommendedName>
        <fullName evidence="3">1,3-beta-glucan synthase</fullName>
        <ecNumber evidence="3">2.4.1.34</ecNumber>
    </recommendedName>
    <alternativeName>
        <fullName evidence="9">1,3-beta-D-glucan-UDP glucosyltransferase</fullName>
    </alternativeName>
</protein>
<evidence type="ECO:0000313" key="15">
    <source>
        <dbReference type="Proteomes" id="UP000191024"/>
    </source>
</evidence>
<evidence type="ECO:0000256" key="5">
    <source>
        <dbReference type="ARBA" id="ARBA00022679"/>
    </source>
</evidence>
<dbReference type="GO" id="GO:0006075">
    <property type="term" value="P:(1-&gt;3)-beta-D-glucan biosynthetic process"/>
    <property type="evidence" value="ECO:0007669"/>
    <property type="project" value="InterPro"/>
</dbReference>
<dbReference type="EC" id="2.4.1.34" evidence="3"/>
<dbReference type="Pfam" id="PF14288">
    <property type="entry name" value="FKS1_dom1"/>
    <property type="match status" value="1"/>
</dbReference>
<keyword evidence="8 12" id="KW-0472">Membrane</keyword>
<feature type="transmembrane region" description="Helical" evidence="12">
    <location>
        <begin position="507"/>
        <end position="532"/>
    </location>
</feature>
<evidence type="ECO:0000256" key="3">
    <source>
        <dbReference type="ARBA" id="ARBA00012589"/>
    </source>
</evidence>
<dbReference type="InterPro" id="IPR003440">
    <property type="entry name" value="Glyco_trans_48_dom"/>
</dbReference>
<evidence type="ECO:0000256" key="4">
    <source>
        <dbReference type="ARBA" id="ARBA00022676"/>
    </source>
</evidence>
<name>A0A1G4K4V7_9SACH</name>
<feature type="transmembrane region" description="Helical" evidence="12">
    <location>
        <begin position="446"/>
        <end position="468"/>
    </location>
</feature>
<keyword evidence="5" id="KW-0808">Transferase</keyword>
<feature type="transmembrane region" description="Helical" evidence="12">
    <location>
        <begin position="1465"/>
        <end position="1487"/>
    </location>
</feature>
<feature type="transmembrane region" description="Helical" evidence="12">
    <location>
        <begin position="1545"/>
        <end position="1567"/>
    </location>
</feature>
<feature type="transmembrane region" description="Helical" evidence="12">
    <location>
        <begin position="582"/>
        <end position="608"/>
    </location>
</feature>
<keyword evidence="15" id="KW-1185">Reference proteome</keyword>
<evidence type="ECO:0000256" key="2">
    <source>
        <dbReference type="ARBA" id="ARBA00009040"/>
    </source>
</evidence>
<evidence type="ECO:0000313" key="14">
    <source>
        <dbReference type="EMBL" id="SCU98824.1"/>
    </source>
</evidence>
<feature type="transmembrane region" description="Helical" evidence="12">
    <location>
        <begin position="381"/>
        <end position="399"/>
    </location>
</feature>
<feature type="compositionally biased region" description="Low complexity" evidence="11">
    <location>
        <begin position="1762"/>
        <end position="1777"/>
    </location>
</feature>
<organism evidence="14 15">
    <name type="scientific">Lachancea mirantina</name>
    <dbReference type="NCBI Taxonomy" id="1230905"/>
    <lineage>
        <taxon>Eukaryota</taxon>
        <taxon>Fungi</taxon>
        <taxon>Dikarya</taxon>
        <taxon>Ascomycota</taxon>
        <taxon>Saccharomycotina</taxon>
        <taxon>Saccharomycetes</taxon>
        <taxon>Saccharomycetales</taxon>
        <taxon>Saccharomycetaceae</taxon>
        <taxon>Lachancea</taxon>
    </lineage>
</organism>
<feature type="domain" description="1,3-beta-glucan synthase component FKS1-like" evidence="13">
    <location>
        <begin position="184"/>
        <end position="297"/>
    </location>
</feature>
<keyword evidence="6 12" id="KW-0812">Transmembrane</keyword>
<evidence type="ECO:0000256" key="11">
    <source>
        <dbReference type="SAM" id="MobiDB-lite"/>
    </source>
</evidence>
<evidence type="ECO:0000256" key="12">
    <source>
        <dbReference type="SAM" id="Phobius"/>
    </source>
</evidence>
<dbReference type="SMART" id="SM01205">
    <property type="entry name" value="FKS1_dom1"/>
    <property type="match status" value="1"/>
</dbReference>
<feature type="transmembrane region" description="Helical" evidence="12">
    <location>
        <begin position="342"/>
        <end position="361"/>
    </location>
</feature>
<dbReference type="InterPro" id="IPR026899">
    <property type="entry name" value="FKS1-like_dom1"/>
</dbReference>
<feature type="compositionally biased region" description="Polar residues" evidence="11">
    <location>
        <begin position="1747"/>
        <end position="1760"/>
    </location>
</feature>
<sequence>MTALTGSPVSYGSYSDHLYPAWCQDDQVPVTKAELRDVFDDLCIKFGFQQSSKENMYQHLLAQLDSRASRSTAQIALVSLHASYIGGDEANFKKWYFAAQLDLDEEIGFQNMKLHGKSRRRNYKLAKQRGVSIEDQILQWKQREEEFIDSHPKVSLTPAQLANENSFKTADYKWKLRMRELTPKQMARQLALFLLCWGEANQIRFTPECLCFIFKCALDYDANISDKFPQSKREFAFLDEIITPLYKFLRAQVHHYDEKTGALKRQEKDHKDIIGYDDVNQLFWYPEGIERLVLKSGERLVDKPLAERYLHLPDLKWEKAFYKTFRETRTWMHCATNFNRIWIIHFSMFWFFFSVNAPTLYTKNYIQLLNNPPSPQAQISAVALGGTVTCLIQLVATIFEWCCVPRQWPGAQHLTRRLIGLLFCLVINVSPSVYVFGFFQLDVHYQYAYIVAIVQLVVAIVTTLFFAVRPLGGLFVSYLQKGKTRRRYVSSRTFTASFPPLTKRSKWFSWGLWLTVFVAKYIESYFFLVLSLRDPVRVLSIMDMSRCRGERLLGDFLCRLQPRITLLIMVLTDLVLFFLDTYLWYIICNCVFSIILSFSLGTSILTPWKNIYSRLPKRIYSKILATAEMDVKYKPKILISQVWNAIIISMYREHLLSIEHVQRLLYQQVDSMTQNKRTLKSPTFFVAQDDSTFKSMEFFPDHSEAERRLSFFAQSLSTPILEPVPVDCMPTFSVIIPHYSEKILLSLKEIIKEESTKSRMTLLEYLKHLHPTEWECFVRDTKLLAAESGSTSESFRELSSTERFENMTDESNDLREKYKIFQEKIKDLPFYCVGFSNSQPEYTLRTRIWASLRFQTLYRTVSGFMNYSKAIKLLHRIENPGMVQALSNDPGFLENELDVMACRKFRMIVAMQRYQKFDDHDREAAEFLLKTYPEMCISYLEEEKDPDGGETLFYSCLIDGYSDIDEESQLRKPRYRIRLSGNPILGDGKSDNQNHSLIFYRGEYIQVIDANQDNYLEECLKIRSILSEFEEIELSECMPYVPEVEYEDVTVPVAFVGAREYIFSENIGVLGDIAAGKEQTFGTLFARTLAEIGGKLHYGHPDFLNAIFMTTRGGISKAQKGLHLNEDIFAGMNALCRGGRIKHSDYYQCGKGRDLGFGSILNFTTKIGAGMGEQLLSREYYYLGTQLPIDRFLSFFYAHAGFHLNNLFITLSVQIFFVLLINLGALNHEIISCAYDQDKPITDLQIPIGCYNIQPVLHWVTIFVLSIFIVFFIAFAPLLVQEVLEKGTWKAVSRFLHHLLSFAPFFEVFVCQVYSNALLTDVTFGGAKYISTGRGFAISRLDFSDLYTKFASTSIYSGSKIFLMLVFATISMWQPALLWFWITVTSLCLAPFIFNPHQFAFRDFFVDYRNFIHWMSKGNSHFEKDSWVSYVKSNRSKYTGFKKKTINDESETIATDTKRAQVQDIFVAELLIPLLVTFASFAAYAFINAQTGVSDVSPTSSVLRLGIVTFFPIVFNMVMLLVCFQLSWFAAPLLSCCCKKTGSSVAAFVHTMSVFVHLIDFEVMWFLEGWNFTRALLLMVTCINLQEFIFKLMTVFLLTREYRNNKSHLAWWSGKWYNTGMGWSIILQPTREFFVKTIEASLFAADFILCHFILYAQAPLVFLPFVDYWHSLILFWMKPNKLLSNKLSYTKKQSERRRKIVRRYLLLYLLILTIFIALLVTPLYLSKFAETGLHLLDDTFLEGVFQPTGQDNNDTGTRAPSTILTTTPPMPEITTIK</sequence>
<feature type="transmembrane region" description="Helical" evidence="12">
    <location>
        <begin position="1207"/>
        <end position="1226"/>
    </location>
</feature>
<accession>A0A1G4K4V7</accession>
<dbReference type="PANTHER" id="PTHR12741:SF15">
    <property type="entry name" value="1,3-BETA-GLUCAN SYNTHASE COMPONENT FKS3"/>
    <property type="match status" value="1"/>
</dbReference>
<feature type="transmembrane region" description="Helical" evidence="12">
    <location>
        <begin position="552"/>
        <end position="576"/>
    </location>
</feature>